<name>A0A845M4V4_9RHOB</name>
<dbReference type="InterPro" id="IPR018389">
    <property type="entry name" value="DctP_fam"/>
</dbReference>
<sequence>MKTFALTTTTTAMLLAGATMATAQETTLTYSSWFPPSHSLNTALGEWIDNVEEATDGRVTVEYLPATVGAVRDQFDVAVDGLADIVLILPGYTPGRFPIMEMGELPLLVPTDQATVAPVFNRVYDEQLAQYEPFKGTHVLTVFASAPTSVTTTEGNAVTSMEDFEGLKLRAPSTTASAVIDAVGAVAVQKPVTEIYELASTGVVDGTFFSLGPIISWKTQDIFKEITMMPGGMGQSVIALLMNQDRWDSLSAEDQEAIASVSGPELAGIIGRVWQEDEDNAEAQLEEIGGFTYHEVSDEFFNNFADAIAPVEADWIARAKEAGVEDPQALLDAFRAELSAAND</sequence>
<evidence type="ECO:0000256" key="2">
    <source>
        <dbReference type="ARBA" id="ARBA00022729"/>
    </source>
</evidence>
<gene>
    <name evidence="5" type="ORF">GQE99_16320</name>
</gene>
<keyword evidence="3" id="KW-0574">Periplasm</keyword>
<evidence type="ECO:0000313" key="5">
    <source>
        <dbReference type="EMBL" id="MZR14586.1"/>
    </source>
</evidence>
<dbReference type="GO" id="GO:0055085">
    <property type="term" value="P:transmembrane transport"/>
    <property type="evidence" value="ECO:0007669"/>
    <property type="project" value="InterPro"/>
</dbReference>
<evidence type="ECO:0000313" key="6">
    <source>
        <dbReference type="Proteomes" id="UP000467322"/>
    </source>
</evidence>
<organism evidence="5 6">
    <name type="scientific">Maritimibacter harenae</name>
    <dbReference type="NCBI Taxonomy" id="2606218"/>
    <lineage>
        <taxon>Bacteria</taxon>
        <taxon>Pseudomonadati</taxon>
        <taxon>Pseudomonadota</taxon>
        <taxon>Alphaproteobacteria</taxon>
        <taxon>Rhodobacterales</taxon>
        <taxon>Roseobacteraceae</taxon>
        <taxon>Maritimibacter</taxon>
    </lineage>
</organism>
<evidence type="ECO:0000256" key="3">
    <source>
        <dbReference type="ARBA" id="ARBA00022764"/>
    </source>
</evidence>
<dbReference type="CDD" id="cd13665">
    <property type="entry name" value="PBP2_TRAP_Dctp3_4"/>
    <property type="match status" value="1"/>
</dbReference>
<dbReference type="RefSeq" id="WP_161352696.1">
    <property type="nucleotide sequence ID" value="NZ_WTUX01000019.1"/>
</dbReference>
<dbReference type="AlphaFoldDB" id="A0A845M4V4"/>
<reference evidence="5 6" key="1">
    <citation type="submission" date="2019-12" db="EMBL/GenBank/DDBJ databases">
        <title>Maritimibacter sp. nov. sp. isolated from sea sand.</title>
        <authorList>
            <person name="Kim J."/>
            <person name="Jeong S.E."/>
            <person name="Jung H.S."/>
            <person name="Jeon C.O."/>
        </authorList>
    </citation>
    <scope>NUCLEOTIDE SEQUENCE [LARGE SCALE GENOMIC DNA]</scope>
    <source>
        <strain evidence="5 6">DP07</strain>
    </source>
</reference>
<dbReference type="EMBL" id="WTUX01000019">
    <property type="protein sequence ID" value="MZR14586.1"/>
    <property type="molecule type" value="Genomic_DNA"/>
</dbReference>
<comment type="subcellular location">
    <subcellularLocation>
        <location evidence="1">Periplasm</location>
    </subcellularLocation>
</comment>
<evidence type="ECO:0000256" key="1">
    <source>
        <dbReference type="ARBA" id="ARBA00004418"/>
    </source>
</evidence>
<proteinExistence type="predicted"/>
<dbReference type="Proteomes" id="UP000467322">
    <property type="component" value="Unassembled WGS sequence"/>
</dbReference>
<protein>
    <submittedName>
        <fullName evidence="5">ABC transporter substrate-binding protein</fullName>
    </submittedName>
</protein>
<dbReference type="GO" id="GO:0042597">
    <property type="term" value="C:periplasmic space"/>
    <property type="evidence" value="ECO:0007669"/>
    <property type="project" value="UniProtKB-SubCell"/>
</dbReference>
<dbReference type="PANTHER" id="PTHR33376:SF15">
    <property type="entry name" value="BLL6794 PROTEIN"/>
    <property type="match status" value="1"/>
</dbReference>
<feature type="chain" id="PRO_5032599316" evidence="4">
    <location>
        <begin position="24"/>
        <end position="343"/>
    </location>
</feature>
<dbReference type="Gene3D" id="3.40.190.170">
    <property type="entry name" value="Bacterial extracellular solute-binding protein, family 7"/>
    <property type="match status" value="1"/>
</dbReference>
<keyword evidence="2 4" id="KW-0732">Signal</keyword>
<dbReference type="NCBIfam" id="NF037995">
    <property type="entry name" value="TRAP_S1"/>
    <property type="match status" value="1"/>
</dbReference>
<accession>A0A845M4V4</accession>
<dbReference type="Pfam" id="PF03480">
    <property type="entry name" value="DctP"/>
    <property type="match status" value="1"/>
</dbReference>
<dbReference type="PANTHER" id="PTHR33376">
    <property type="match status" value="1"/>
</dbReference>
<dbReference type="InterPro" id="IPR038404">
    <property type="entry name" value="TRAP_DctP_sf"/>
</dbReference>
<keyword evidence="6" id="KW-1185">Reference proteome</keyword>
<evidence type="ECO:0000256" key="4">
    <source>
        <dbReference type="SAM" id="SignalP"/>
    </source>
</evidence>
<comment type="caution">
    <text evidence="5">The sequence shown here is derived from an EMBL/GenBank/DDBJ whole genome shotgun (WGS) entry which is preliminary data.</text>
</comment>
<feature type="signal peptide" evidence="4">
    <location>
        <begin position="1"/>
        <end position="23"/>
    </location>
</feature>